<dbReference type="SUPFAM" id="SSF89155">
    <property type="entry name" value="TorD-like"/>
    <property type="match status" value="1"/>
</dbReference>
<accession>A0A5M6IZX9</accession>
<evidence type="ECO:0000313" key="3">
    <source>
        <dbReference type="Proteomes" id="UP000325255"/>
    </source>
</evidence>
<dbReference type="InterPro" id="IPR050289">
    <property type="entry name" value="TorD/DmsD_chaperones"/>
</dbReference>
<dbReference type="AlphaFoldDB" id="A0A5M6IZX9"/>
<sequence length="205" mass="21339">MTPLLVGGGVLWRWLSGVFAAPLDATSLQACRTGMDEIEALCADPTLAPGLRRMRDALAALPVAPACVALLAHDHTLLFSGAGGPATVPPYESAFTEPGGRLFGAAETRMRSLLADLGLRLAPGVVEPSDHIAIEFLAMAELSEAAGPSPRRTELLAALCNWLPAFRDACLVRDSRGFYAGAAMLAAALAAAAWPAASQETLEEC</sequence>
<dbReference type="Gene3D" id="1.10.3480.10">
    <property type="entry name" value="TorD-like"/>
    <property type="match status" value="1"/>
</dbReference>
<protein>
    <submittedName>
        <fullName evidence="2">Molecular chaperone TorD family protein</fullName>
    </submittedName>
</protein>
<dbReference type="InterPro" id="IPR036411">
    <property type="entry name" value="TorD-like_sf"/>
</dbReference>
<keyword evidence="1" id="KW-0143">Chaperone</keyword>
<reference evidence="2 3" key="1">
    <citation type="submission" date="2019-09" db="EMBL/GenBank/DDBJ databases">
        <title>Genome sequence of Rhodovastum atsumiense, a diverse member of the Acetobacteraceae family of non-sulfur purple photosynthetic bacteria.</title>
        <authorList>
            <person name="Meyer T."/>
            <person name="Kyndt J."/>
        </authorList>
    </citation>
    <scope>NUCLEOTIDE SEQUENCE [LARGE SCALE GENOMIC DNA]</scope>
    <source>
        <strain evidence="2 3">DSM 21279</strain>
    </source>
</reference>
<dbReference type="OrthoDB" id="7926125at2"/>
<proteinExistence type="predicted"/>
<dbReference type="EMBL" id="VWPK01000006">
    <property type="protein sequence ID" value="KAA5613529.1"/>
    <property type="molecule type" value="Genomic_DNA"/>
</dbReference>
<dbReference type="Pfam" id="PF02613">
    <property type="entry name" value="Nitrate_red_del"/>
    <property type="match status" value="1"/>
</dbReference>
<evidence type="ECO:0000313" key="2">
    <source>
        <dbReference type="EMBL" id="KAA5613529.1"/>
    </source>
</evidence>
<dbReference type="RefSeq" id="WP_150039640.1">
    <property type="nucleotide sequence ID" value="NZ_OW485601.1"/>
</dbReference>
<name>A0A5M6IZX9_9PROT</name>
<gene>
    <name evidence="2" type="ORF">F1189_05585</name>
</gene>
<dbReference type="PANTHER" id="PTHR34227:SF11">
    <property type="entry name" value="CHAPERONE PROTEIN TORD"/>
    <property type="match status" value="1"/>
</dbReference>
<dbReference type="Proteomes" id="UP000325255">
    <property type="component" value="Unassembled WGS sequence"/>
</dbReference>
<evidence type="ECO:0000256" key="1">
    <source>
        <dbReference type="ARBA" id="ARBA00023186"/>
    </source>
</evidence>
<dbReference type="PANTHER" id="PTHR34227">
    <property type="entry name" value="CHAPERONE PROTEIN YCDY"/>
    <property type="match status" value="1"/>
</dbReference>
<keyword evidence="3" id="KW-1185">Reference proteome</keyword>
<comment type="caution">
    <text evidence="2">The sequence shown here is derived from an EMBL/GenBank/DDBJ whole genome shotgun (WGS) entry which is preliminary data.</text>
</comment>
<dbReference type="InterPro" id="IPR020945">
    <property type="entry name" value="DMSO/NO3_reduct_chaperone"/>
</dbReference>
<organism evidence="2 3">
    <name type="scientific">Rhodovastum atsumiense</name>
    <dbReference type="NCBI Taxonomy" id="504468"/>
    <lineage>
        <taxon>Bacteria</taxon>
        <taxon>Pseudomonadati</taxon>
        <taxon>Pseudomonadota</taxon>
        <taxon>Alphaproteobacteria</taxon>
        <taxon>Acetobacterales</taxon>
        <taxon>Acetobacteraceae</taxon>
        <taxon>Rhodovastum</taxon>
    </lineage>
</organism>